<evidence type="ECO:0000313" key="7">
    <source>
        <dbReference type="EMBL" id="PRY23213.1"/>
    </source>
</evidence>
<evidence type="ECO:0000259" key="6">
    <source>
        <dbReference type="PROSITE" id="PS01033"/>
    </source>
</evidence>
<feature type="domain" description="Globin" evidence="6">
    <location>
        <begin position="6"/>
        <end position="141"/>
    </location>
</feature>
<keyword evidence="8" id="KW-1185">Reference proteome</keyword>
<keyword evidence="2 5" id="KW-0561">Oxygen transport</keyword>
<keyword evidence="3" id="KW-0479">Metal-binding</keyword>
<sequence length="144" mass="16675">METLMPTSTEEIAMVKQSFEDLKPRLEPTSIHFYEALFERAPHLRELFREDLKGQGMRFMNTLGLILANLEEPEENPVDYKELGHLHTMLGIKQADFEPMEDALMESFREKLGEGKFTPELEAAWRRAYGLFSKKLIEEGDIPA</sequence>
<evidence type="ECO:0000313" key="8">
    <source>
        <dbReference type="Proteomes" id="UP000239480"/>
    </source>
</evidence>
<dbReference type="GO" id="GO:0046872">
    <property type="term" value="F:metal ion binding"/>
    <property type="evidence" value="ECO:0007669"/>
    <property type="project" value="UniProtKB-KW"/>
</dbReference>
<dbReference type="InterPro" id="IPR012292">
    <property type="entry name" value="Globin/Proto"/>
</dbReference>
<evidence type="ECO:0000256" key="2">
    <source>
        <dbReference type="ARBA" id="ARBA00022621"/>
    </source>
</evidence>
<dbReference type="InterPro" id="IPR000971">
    <property type="entry name" value="Globin"/>
</dbReference>
<dbReference type="SUPFAM" id="SSF46458">
    <property type="entry name" value="Globin-like"/>
    <property type="match status" value="1"/>
</dbReference>
<dbReference type="GO" id="GO:0046210">
    <property type="term" value="P:nitric oxide catabolic process"/>
    <property type="evidence" value="ECO:0007669"/>
    <property type="project" value="TreeGrafter"/>
</dbReference>
<dbReference type="GO" id="GO:0008941">
    <property type="term" value="F:nitric oxide dioxygenase NAD(P)H activity"/>
    <property type="evidence" value="ECO:0007669"/>
    <property type="project" value="TreeGrafter"/>
</dbReference>
<comment type="caution">
    <text evidence="7">The sequence shown here is derived from an EMBL/GenBank/DDBJ whole genome shotgun (WGS) entry which is preliminary data.</text>
</comment>
<proteinExistence type="inferred from homology"/>
<dbReference type="PANTHER" id="PTHR43396">
    <property type="entry name" value="FLAVOHEMOPROTEIN"/>
    <property type="match status" value="1"/>
</dbReference>
<dbReference type="Proteomes" id="UP000239480">
    <property type="component" value="Unassembled WGS sequence"/>
</dbReference>
<keyword evidence="1 5" id="KW-0349">Heme</keyword>
<dbReference type="PANTHER" id="PTHR43396:SF3">
    <property type="entry name" value="FLAVOHEMOPROTEIN"/>
    <property type="match status" value="1"/>
</dbReference>
<dbReference type="InterPro" id="IPR009050">
    <property type="entry name" value="Globin-like_sf"/>
</dbReference>
<comment type="similarity">
    <text evidence="5">Belongs to the globin family.</text>
</comment>
<dbReference type="PROSITE" id="PS01033">
    <property type="entry name" value="GLOBIN"/>
    <property type="match status" value="1"/>
</dbReference>
<evidence type="ECO:0000256" key="5">
    <source>
        <dbReference type="RuleBase" id="RU000356"/>
    </source>
</evidence>
<evidence type="ECO:0000256" key="1">
    <source>
        <dbReference type="ARBA" id="ARBA00022617"/>
    </source>
</evidence>
<reference evidence="7 8" key="1">
    <citation type="submission" date="2018-03" db="EMBL/GenBank/DDBJ databases">
        <title>Genomic Encyclopedia of Archaeal and Bacterial Type Strains, Phase II (KMG-II): from individual species to whole genera.</title>
        <authorList>
            <person name="Goeker M."/>
        </authorList>
    </citation>
    <scope>NUCLEOTIDE SEQUENCE [LARGE SCALE GENOMIC DNA]</scope>
    <source>
        <strain evidence="7 8">DSM 29328</strain>
    </source>
</reference>
<dbReference type="GO" id="GO:0020037">
    <property type="term" value="F:heme binding"/>
    <property type="evidence" value="ECO:0007669"/>
    <property type="project" value="InterPro"/>
</dbReference>
<accession>A0A2T0RQ45</accession>
<dbReference type="Pfam" id="PF00042">
    <property type="entry name" value="Globin"/>
    <property type="match status" value="1"/>
</dbReference>
<evidence type="ECO:0000256" key="3">
    <source>
        <dbReference type="ARBA" id="ARBA00022723"/>
    </source>
</evidence>
<organism evidence="7 8">
    <name type="scientific">Aliiruegeria haliotis</name>
    <dbReference type="NCBI Taxonomy" id="1280846"/>
    <lineage>
        <taxon>Bacteria</taxon>
        <taxon>Pseudomonadati</taxon>
        <taxon>Pseudomonadota</taxon>
        <taxon>Alphaproteobacteria</taxon>
        <taxon>Rhodobacterales</taxon>
        <taxon>Roseobacteraceae</taxon>
        <taxon>Aliiruegeria</taxon>
    </lineage>
</organism>
<keyword evidence="4" id="KW-0408">Iron</keyword>
<name>A0A2T0RQ45_9RHOB</name>
<dbReference type="GO" id="GO:0019825">
    <property type="term" value="F:oxygen binding"/>
    <property type="evidence" value="ECO:0007669"/>
    <property type="project" value="InterPro"/>
</dbReference>
<dbReference type="GO" id="GO:0071500">
    <property type="term" value="P:cellular response to nitrosative stress"/>
    <property type="evidence" value="ECO:0007669"/>
    <property type="project" value="TreeGrafter"/>
</dbReference>
<evidence type="ECO:0000256" key="4">
    <source>
        <dbReference type="ARBA" id="ARBA00023004"/>
    </source>
</evidence>
<keyword evidence="5" id="KW-0813">Transport</keyword>
<protein>
    <submittedName>
        <fullName evidence="7">Hemoglobin-like flavoprotein</fullName>
    </submittedName>
</protein>
<gene>
    <name evidence="7" type="ORF">CLV78_105269</name>
</gene>
<dbReference type="EMBL" id="PVTD01000005">
    <property type="protein sequence ID" value="PRY23213.1"/>
    <property type="molecule type" value="Genomic_DNA"/>
</dbReference>
<dbReference type="GO" id="GO:0005344">
    <property type="term" value="F:oxygen carrier activity"/>
    <property type="evidence" value="ECO:0007669"/>
    <property type="project" value="UniProtKB-KW"/>
</dbReference>
<dbReference type="AlphaFoldDB" id="A0A2T0RQ45"/>
<dbReference type="GO" id="GO:0071949">
    <property type="term" value="F:FAD binding"/>
    <property type="evidence" value="ECO:0007669"/>
    <property type="project" value="TreeGrafter"/>
</dbReference>
<dbReference type="Gene3D" id="1.10.490.10">
    <property type="entry name" value="Globins"/>
    <property type="match status" value="1"/>
</dbReference>